<dbReference type="PANTHER" id="PTHR46390">
    <property type="entry name" value="MANNOSE-1-PHOSPHATE GUANYLYLTRANSFERASE"/>
    <property type="match status" value="1"/>
</dbReference>
<dbReference type="InterPro" id="IPR051161">
    <property type="entry name" value="Mannose-6P_isomerase_type2"/>
</dbReference>
<reference evidence="10 11" key="1">
    <citation type="submission" date="2016-10" db="EMBL/GenBank/DDBJ databases">
        <authorList>
            <person name="de Groot N.N."/>
        </authorList>
    </citation>
    <scope>NUCLEOTIDE SEQUENCE [LARGE SCALE GENOMIC DNA]</scope>
    <source>
        <strain evidence="10 11">DSM 19012</strain>
    </source>
</reference>
<dbReference type="FunFam" id="3.90.550.10:FF:000046">
    <property type="entry name" value="Mannose-1-phosphate guanylyltransferase (GDP)"/>
    <property type="match status" value="1"/>
</dbReference>
<dbReference type="InterPro" id="IPR005835">
    <property type="entry name" value="NTP_transferase_dom"/>
</dbReference>
<keyword evidence="3 10" id="KW-0808">Transferase</keyword>
<evidence type="ECO:0000259" key="9">
    <source>
        <dbReference type="Pfam" id="PF22640"/>
    </source>
</evidence>
<dbReference type="InParanoid" id="A0A1I1XA67"/>
<evidence type="ECO:0000259" key="8">
    <source>
        <dbReference type="Pfam" id="PF00483"/>
    </source>
</evidence>
<evidence type="ECO:0000256" key="5">
    <source>
        <dbReference type="ARBA" id="ARBA00022741"/>
    </source>
</evidence>
<gene>
    <name evidence="10" type="ORF">SAMN05444380_105168</name>
</gene>
<dbReference type="Gene3D" id="3.90.550.10">
    <property type="entry name" value="Spore Coat Polysaccharide Biosynthesis Protein SpsA, Chain A"/>
    <property type="match status" value="1"/>
</dbReference>
<dbReference type="EMBL" id="FONA01000005">
    <property type="protein sequence ID" value="SFE03538.1"/>
    <property type="molecule type" value="Genomic_DNA"/>
</dbReference>
<keyword evidence="4 10" id="KW-0548">Nucleotidyltransferase</keyword>
<dbReference type="Pfam" id="PF22640">
    <property type="entry name" value="ManC_GMP_beta-helix"/>
    <property type="match status" value="1"/>
</dbReference>
<dbReference type="InterPro" id="IPR029044">
    <property type="entry name" value="Nucleotide-diphossugar_trans"/>
</dbReference>
<comment type="catalytic activity">
    <reaction evidence="7">
        <text>alpha-D-mannose 1-phosphate + GTP + H(+) = GDP-alpha-D-mannose + diphosphate</text>
        <dbReference type="Rhea" id="RHEA:15229"/>
        <dbReference type="ChEBI" id="CHEBI:15378"/>
        <dbReference type="ChEBI" id="CHEBI:33019"/>
        <dbReference type="ChEBI" id="CHEBI:37565"/>
        <dbReference type="ChEBI" id="CHEBI:57527"/>
        <dbReference type="ChEBI" id="CHEBI:58409"/>
        <dbReference type="EC" id="2.7.7.13"/>
    </reaction>
</comment>
<accession>A0A1I1XA67</accession>
<sequence>MKNNTYCVIMAGGIGSRFWPLSKANTPKQFLDILGTGKSLIRQTYERFEPLCPKENILVVTSQAYKELVKEHIPELKPEQILAEPFRRNTAPCIAFANKWIEERSQDANIIVTPADHLIINEIEFRNAINSGIEFVSSHDALLTLGIRPNRPETGYGYIQAENKEGNKSQFKKVKTFTEKPNAELARVFFESGEFFWNSGIFIWSLKSINSAFDQHLKDVKQLFDPLKATPTFNEKQVEQAYSECKSISIDYGIMEKAENVYVQTVNFGWSDLGTWSSLYEYSAQDKFGNATIKGKVLLYDTHNSIINIPSNKVAVIQGLSDYIVVDSGDELLICPKQNEQQIRQFTSDVKTEFGKE</sequence>
<dbReference type="GO" id="GO:0004475">
    <property type="term" value="F:mannose-1-phosphate guanylyltransferase (GTP) activity"/>
    <property type="evidence" value="ECO:0007669"/>
    <property type="project" value="UniProtKB-EC"/>
</dbReference>
<dbReference type="SUPFAM" id="SSF159283">
    <property type="entry name" value="Guanosine diphospho-D-mannose pyrophosphorylase/mannose-6-phosphate isomerase linker domain"/>
    <property type="match status" value="1"/>
</dbReference>
<evidence type="ECO:0000256" key="7">
    <source>
        <dbReference type="ARBA" id="ARBA00047343"/>
    </source>
</evidence>
<dbReference type="eggNOG" id="COG0836">
    <property type="taxonomic scope" value="Bacteria"/>
</dbReference>
<dbReference type="GO" id="GO:0005525">
    <property type="term" value="F:GTP binding"/>
    <property type="evidence" value="ECO:0007669"/>
    <property type="project" value="UniProtKB-KW"/>
</dbReference>
<feature type="domain" description="MannoseP isomerase/GMP-like beta-helix" evidence="9">
    <location>
        <begin position="296"/>
        <end position="345"/>
    </location>
</feature>
<dbReference type="SUPFAM" id="SSF53448">
    <property type="entry name" value="Nucleotide-diphospho-sugar transferases"/>
    <property type="match status" value="1"/>
</dbReference>
<dbReference type="AlphaFoldDB" id="A0A1I1XA67"/>
<dbReference type="EC" id="2.7.7.13" evidence="2"/>
<evidence type="ECO:0000256" key="3">
    <source>
        <dbReference type="ARBA" id="ARBA00022679"/>
    </source>
</evidence>
<dbReference type="PANTHER" id="PTHR46390:SF1">
    <property type="entry name" value="MANNOSE-1-PHOSPHATE GUANYLYLTRANSFERASE"/>
    <property type="match status" value="1"/>
</dbReference>
<organism evidence="10 11">
    <name type="scientific">Thermophagus xiamenensis</name>
    <dbReference type="NCBI Taxonomy" id="385682"/>
    <lineage>
        <taxon>Bacteria</taxon>
        <taxon>Pseudomonadati</taxon>
        <taxon>Bacteroidota</taxon>
        <taxon>Bacteroidia</taxon>
        <taxon>Marinilabiliales</taxon>
        <taxon>Marinilabiliaceae</taxon>
        <taxon>Thermophagus</taxon>
    </lineage>
</organism>
<dbReference type="RefSeq" id="WP_010526604.1">
    <property type="nucleotide sequence ID" value="NZ_AFSL01000014.1"/>
</dbReference>
<dbReference type="GO" id="GO:0009298">
    <property type="term" value="P:GDP-mannose biosynthetic process"/>
    <property type="evidence" value="ECO:0007669"/>
    <property type="project" value="TreeGrafter"/>
</dbReference>
<evidence type="ECO:0000256" key="1">
    <source>
        <dbReference type="ARBA" id="ARBA00006115"/>
    </source>
</evidence>
<evidence type="ECO:0000313" key="10">
    <source>
        <dbReference type="EMBL" id="SFE03538.1"/>
    </source>
</evidence>
<keyword evidence="6" id="KW-0342">GTP-binding</keyword>
<dbReference type="STRING" id="385682.SAMN05444380_105168"/>
<feature type="domain" description="Nucleotidyl transferase" evidence="8">
    <location>
        <begin position="8"/>
        <end position="286"/>
    </location>
</feature>
<proteinExistence type="inferred from homology"/>
<keyword evidence="11" id="KW-1185">Reference proteome</keyword>
<comment type="similarity">
    <text evidence="1">Belongs to the mannose-6-phosphate isomerase type 2 family.</text>
</comment>
<dbReference type="CDD" id="cd02509">
    <property type="entry name" value="GDP-M1P_Guanylyltransferase"/>
    <property type="match status" value="1"/>
</dbReference>
<dbReference type="InterPro" id="IPR054566">
    <property type="entry name" value="ManC/GMP-like_b-helix"/>
</dbReference>
<dbReference type="FunCoup" id="A0A1I1XA67">
    <property type="interactions" value="177"/>
</dbReference>
<evidence type="ECO:0000256" key="6">
    <source>
        <dbReference type="ARBA" id="ARBA00023134"/>
    </source>
</evidence>
<evidence type="ECO:0000256" key="2">
    <source>
        <dbReference type="ARBA" id="ARBA00012387"/>
    </source>
</evidence>
<keyword evidence="5" id="KW-0547">Nucleotide-binding</keyword>
<dbReference type="Pfam" id="PF00483">
    <property type="entry name" value="NTP_transferase"/>
    <property type="match status" value="1"/>
</dbReference>
<name>A0A1I1XA67_9BACT</name>
<dbReference type="Proteomes" id="UP000181976">
    <property type="component" value="Unassembled WGS sequence"/>
</dbReference>
<dbReference type="OrthoDB" id="9806359at2"/>
<evidence type="ECO:0000313" key="11">
    <source>
        <dbReference type="Proteomes" id="UP000181976"/>
    </source>
</evidence>
<dbReference type="InterPro" id="IPR049577">
    <property type="entry name" value="GMPP_N"/>
</dbReference>
<protein>
    <recommendedName>
        <fullName evidence="2">mannose-1-phosphate guanylyltransferase</fullName>
        <ecNumber evidence="2">2.7.7.13</ecNumber>
    </recommendedName>
</protein>
<evidence type="ECO:0000256" key="4">
    <source>
        <dbReference type="ARBA" id="ARBA00022695"/>
    </source>
</evidence>